<name>A0A834MFL3_RHYFE</name>
<evidence type="ECO:0000313" key="2">
    <source>
        <dbReference type="Proteomes" id="UP000625711"/>
    </source>
</evidence>
<accession>A0A834MFL3</accession>
<protein>
    <submittedName>
        <fullName evidence="1">Uncharacterized protein</fullName>
    </submittedName>
</protein>
<reference evidence="1" key="1">
    <citation type="submission" date="2020-08" db="EMBL/GenBank/DDBJ databases">
        <title>Genome sequencing and assembly of the red palm weevil Rhynchophorus ferrugineus.</title>
        <authorList>
            <person name="Dias G.B."/>
            <person name="Bergman C.M."/>
            <person name="Manee M."/>
        </authorList>
    </citation>
    <scope>NUCLEOTIDE SEQUENCE</scope>
    <source>
        <strain evidence="1">AA-2017</strain>
        <tissue evidence="1">Whole larva</tissue>
    </source>
</reference>
<gene>
    <name evidence="1" type="ORF">GWI33_004270</name>
</gene>
<sequence>MYSSRCDNNKTLRTKHLNMFYLSYGGNGGDRRSIKDETRYRNLRWRRPTPSADNERYLVAVLRGVPAVSRVLRGTYEVVVSFTYSLDFDVYYRSVLVVAPSSFHSFSPYAYTAWFFTRQPDSMDNPYQWNNA</sequence>
<dbReference type="Proteomes" id="UP000625711">
    <property type="component" value="Unassembled WGS sequence"/>
</dbReference>
<organism evidence="1 2">
    <name type="scientific">Rhynchophorus ferrugineus</name>
    <name type="common">Red palm weevil</name>
    <name type="synonym">Curculio ferrugineus</name>
    <dbReference type="NCBI Taxonomy" id="354439"/>
    <lineage>
        <taxon>Eukaryota</taxon>
        <taxon>Metazoa</taxon>
        <taxon>Ecdysozoa</taxon>
        <taxon>Arthropoda</taxon>
        <taxon>Hexapoda</taxon>
        <taxon>Insecta</taxon>
        <taxon>Pterygota</taxon>
        <taxon>Neoptera</taxon>
        <taxon>Endopterygota</taxon>
        <taxon>Coleoptera</taxon>
        <taxon>Polyphaga</taxon>
        <taxon>Cucujiformia</taxon>
        <taxon>Curculionidae</taxon>
        <taxon>Dryophthorinae</taxon>
        <taxon>Rhynchophorus</taxon>
    </lineage>
</organism>
<keyword evidence="2" id="KW-1185">Reference proteome</keyword>
<dbReference type="EMBL" id="JAACXV010000223">
    <property type="protein sequence ID" value="KAF7281788.1"/>
    <property type="molecule type" value="Genomic_DNA"/>
</dbReference>
<dbReference type="AlphaFoldDB" id="A0A834MFL3"/>
<proteinExistence type="predicted"/>
<evidence type="ECO:0000313" key="1">
    <source>
        <dbReference type="EMBL" id="KAF7281788.1"/>
    </source>
</evidence>
<comment type="caution">
    <text evidence="1">The sequence shown here is derived from an EMBL/GenBank/DDBJ whole genome shotgun (WGS) entry which is preliminary data.</text>
</comment>